<protein>
    <submittedName>
        <fullName evidence="2">Ovule protein</fullName>
    </submittedName>
</protein>
<proteinExistence type="predicted"/>
<sequence length="104" mass="12437">MNIGFLKRFFVHWEDNGNLNFTLACYHGVMDAENMESWQTLMNMGEATDLKYNRSGSVFRHDTAKSIALCYSDEYYYFLQFRTCECDVSEECYLKENYPQFHDF</sequence>
<accession>A0A1I7ZDL0</accession>
<keyword evidence="1" id="KW-1185">Reference proteome</keyword>
<dbReference type="WBParaSite" id="L893_g25474.t1">
    <property type="protein sequence ID" value="L893_g25474.t1"/>
    <property type="gene ID" value="L893_g25474"/>
</dbReference>
<evidence type="ECO:0000313" key="2">
    <source>
        <dbReference type="WBParaSite" id="L893_g25474.t1"/>
    </source>
</evidence>
<name>A0A1I7ZDL0_9BILA</name>
<reference evidence="2" key="1">
    <citation type="submission" date="2016-11" db="UniProtKB">
        <authorList>
            <consortium name="WormBaseParasite"/>
        </authorList>
    </citation>
    <scope>IDENTIFICATION</scope>
</reference>
<dbReference type="AlphaFoldDB" id="A0A1I7ZDL0"/>
<evidence type="ECO:0000313" key="1">
    <source>
        <dbReference type="Proteomes" id="UP000095287"/>
    </source>
</evidence>
<organism evidence="1 2">
    <name type="scientific">Steinernema glaseri</name>
    <dbReference type="NCBI Taxonomy" id="37863"/>
    <lineage>
        <taxon>Eukaryota</taxon>
        <taxon>Metazoa</taxon>
        <taxon>Ecdysozoa</taxon>
        <taxon>Nematoda</taxon>
        <taxon>Chromadorea</taxon>
        <taxon>Rhabditida</taxon>
        <taxon>Tylenchina</taxon>
        <taxon>Panagrolaimomorpha</taxon>
        <taxon>Strongyloidoidea</taxon>
        <taxon>Steinernematidae</taxon>
        <taxon>Steinernema</taxon>
    </lineage>
</organism>
<dbReference type="Proteomes" id="UP000095287">
    <property type="component" value="Unplaced"/>
</dbReference>